<protein>
    <submittedName>
        <fullName evidence="1">Uncharacterized protein</fullName>
    </submittedName>
</protein>
<gene>
    <name evidence="1" type="ORF">ES332_D09G165600v1</name>
</gene>
<dbReference type="Proteomes" id="UP000322667">
    <property type="component" value="Chromosome D09"/>
</dbReference>
<dbReference type="AlphaFoldDB" id="A0A5D2JIP6"/>
<sequence length="103" mass="11741">MYGFHLKFQREGRAPFPVSRFPSFVTTPYDDYSAKLRTFAQFRLQRSDRGSSYRYGRTEGGRGAAYEAWYGYCGAGSRKLLGFLAPVLRFGLSGLKVFFRLVG</sequence>
<organism evidence="1 2">
    <name type="scientific">Gossypium tomentosum</name>
    <name type="common">Hawaiian cotton</name>
    <name type="synonym">Gossypium sandvicense</name>
    <dbReference type="NCBI Taxonomy" id="34277"/>
    <lineage>
        <taxon>Eukaryota</taxon>
        <taxon>Viridiplantae</taxon>
        <taxon>Streptophyta</taxon>
        <taxon>Embryophyta</taxon>
        <taxon>Tracheophyta</taxon>
        <taxon>Spermatophyta</taxon>
        <taxon>Magnoliopsida</taxon>
        <taxon>eudicotyledons</taxon>
        <taxon>Gunneridae</taxon>
        <taxon>Pentapetalae</taxon>
        <taxon>rosids</taxon>
        <taxon>malvids</taxon>
        <taxon>Malvales</taxon>
        <taxon>Malvaceae</taxon>
        <taxon>Malvoideae</taxon>
        <taxon>Gossypium</taxon>
    </lineage>
</organism>
<accession>A0A5D2JIP6</accession>
<proteinExistence type="predicted"/>
<keyword evidence="2" id="KW-1185">Reference proteome</keyword>
<evidence type="ECO:0000313" key="2">
    <source>
        <dbReference type="Proteomes" id="UP000322667"/>
    </source>
</evidence>
<evidence type="ECO:0000313" key="1">
    <source>
        <dbReference type="EMBL" id="TYH54392.1"/>
    </source>
</evidence>
<dbReference type="EMBL" id="CM017631">
    <property type="protein sequence ID" value="TYH54392.1"/>
    <property type="molecule type" value="Genomic_DNA"/>
</dbReference>
<name>A0A5D2JIP6_GOSTO</name>
<reference evidence="1 2" key="1">
    <citation type="submission" date="2019-07" db="EMBL/GenBank/DDBJ databases">
        <title>WGS assembly of Gossypium tomentosum.</title>
        <authorList>
            <person name="Chen Z.J."/>
            <person name="Sreedasyam A."/>
            <person name="Ando A."/>
            <person name="Song Q."/>
            <person name="De L."/>
            <person name="Hulse-Kemp A."/>
            <person name="Ding M."/>
            <person name="Ye W."/>
            <person name="Kirkbride R."/>
            <person name="Jenkins J."/>
            <person name="Plott C."/>
            <person name="Lovell J."/>
            <person name="Lin Y.-M."/>
            <person name="Vaughn R."/>
            <person name="Liu B."/>
            <person name="Li W."/>
            <person name="Simpson S."/>
            <person name="Scheffler B."/>
            <person name="Saski C."/>
            <person name="Grover C."/>
            <person name="Hu G."/>
            <person name="Conover J."/>
            <person name="Carlson J."/>
            <person name="Shu S."/>
            <person name="Boston L."/>
            <person name="Williams M."/>
            <person name="Peterson D."/>
            <person name="Mcgee K."/>
            <person name="Jones D."/>
            <person name="Wendel J."/>
            <person name="Stelly D."/>
            <person name="Grimwood J."/>
            <person name="Schmutz J."/>
        </authorList>
    </citation>
    <scope>NUCLEOTIDE SEQUENCE [LARGE SCALE GENOMIC DNA]</scope>
    <source>
        <strain evidence="1">7179.01</strain>
    </source>
</reference>